<accession>A0ABX2PYQ4</accession>
<protein>
    <recommendedName>
        <fullName evidence="3">Right-handed parallel beta-helix repeat-containing protein</fullName>
    </recommendedName>
</protein>
<gene>
    <name evidence="1" type="ORF">HW556_02885</name>
</gene>
<evidence type="ECO:0000313" key="2">
    <source>
        <dbReference type="Proteomes" id="UP000626554"/>
    </source>
</evidence>
<keyword evidence="2" id="KW-1185">Reference proteome</keyword>
<evidence type="ECO:0000313" key="1">
    <source>
        <dbReference type="EMBL" id="NVO83815.1"/>
    </source>
</evidence>
<dbReference type="EMBL" id="JABKAV010000004">
    <property type="protein sequence ID" value="NVO83815.1"/>
    <property type="molecule type" value="Genomic_DNA"/>
</dbReference>
<sequence>MTSADVLPKLSGREALSLLQTGKPVCGHHIVGRLLLPVYDTCAWPVTIENCWLDEVEASGVSFKAPVHLLNSHINKCAFTQAHFLQGLQIENCVFDDYLDFSSGGHNQPGFLVCLQRNVFHRFVNFFDCWYRAEVRIEHNDFRGETNLLSSADNYTTFDVEPLIQDNTGNLHRVDEGELPTEQLG</sequence>
<comment type="caution">
    <text evidence="1">The sequence shown here is derived from an EMBL/GenBank/DDBJ whole genome shotgun (WGS) entry which is preliminary data.</text>
</comment>
<evidence type="ECO:0008006" key="3">
    <source>
        <dbReference type="Google" id="ProtNLM"/>
    </source>
</evidence>
<dbReference type="RefSeq" id="WP_176897774.1">
    <property type="nucleotide sequence ID" value="NZ_JABKAV010000004.1"/>
</dbReference>
<reference evidence="1 2" key="1">
    <citation type="submission" date="2020-05" db="EMBL/GenBank/DDBJ databases">
        <title>Hymenobacter terrestris sp. nov. and Hymenobacter lapidiphilus sp. nov., isolated from regoliths in Antarctica.</title>
        <authorList>
            <person name="Sedlacek I."/>
            <person name="Pantucek R."/>
            <person name="Zeman M."/>
            <person name="Holochova P."/>
            <person name="Kralova S."/>
            <person name="Stankova E."/>
            <person name="Sedo O."/>
            <person name="Micenkova L."/>
            <person name="Svec P."/>
            <person name="Gupta V."/>
            <person name="Sood U."/>
            <person name="Korpole U.S."/>
            <person name="Lal R."/>
        </authorList>
    </citation>
    <scope>NUCLEOTIDE SEQUENCE [LARGE SCALE GENOMIC DNA]</scope>
    <source>
        <strain evidence="1 2">P5252</strain>
    </source>
</reference>
<organism evidence="1 2">
    <name type="scientific">Hymenobacter terrestris</name>
    <dbReference type="NCBI Taxonomy" id="2748310"/>
    <lineage>
        <taxon>Bacteria</taxon>
        <taxon>Pseudomonadati</taxon>
        <taxon>Bacteroidota</taxon>
        <taxon>Cytophagia</taxon>
        <taxon>Cytophagales</taxon>
        <taxon>Hymenobacteraceae</taxon>
        <taxon>Hymenobacter</taxon>
    </lineage>
</organism>
<name>A0ABX2PYQ4_9BACT</name>
<proteinExistence type="predicted"/>
<dbReference type="Proteomes" id="UP000626554">
    <property type="component" value="Unassembled WGS sequence"/>
</dbReference>